<feature type="region of interest" description="Disordered" evidence="2">
    <location>
        <begin position="325"/>
        <end position="345"/>
    </location>
</feature>
<dbReference type="Gene3D" id="1.10.472.10">
    <property type="entry name" value="Cyclin-like"/>
    <property type="match status" value="2"/>
</dbReference>
<dbReference type="Pfam" id="PF00134">
    <property type="entry name" value="Cyclin_N"/>
    <property type="match status" value="1"/>
</dbReference>
<evidence type="ECO:0000313" key="5">
    <source>
        <dbReference type="Proteomes" id="UP000077266"/>
    </source>
</evidence>
<proteinExistence type="inferred from homology"/>
<dbReference type="GO" id="GO:0006357">
    <property type="term" value="P:regulation of transcription by RNA polymerase II"/>
    <property type="evidence" value="ECO:0007669"/>
    <property type="project" value="InterPro"/>
</dbReference>
<dbReference type="OrthoDB" id="25002at2759"/>
<gene>
    <name evidence="4" type="ORF">EXIGLDRAFT_742404</name>
</gene>
<dbReference type="PANTHER" id="PTHR10026">
    <property type="entry name" value="CYCLIN"/>
    <property type="match status" value="1"/>
</dbReference>
<evidence type="ECO:0000313" key="4">
    <source>
        <dbReference type="EMBL" id="KZV82209.1"/>
    </source>
</evidence>
<keyword evidence="1" id="KW-0195">Cyclin</keyword>
<feature type="domain" description="Cyclin-like" evidence="3">
    <location>
        <begin position="46"/>
        <end position="153"/>
    </location>
</feature>
<keyword evidence="5" id="KW-1185">Reference proteome</keyword>
<dbReference type="EMBL" id="KV426339">
    <property type="protein sequence ID" value="KZV82209.1"/>
    <property type="molecule type" value="Genomic_DNA"/>
</dbReference>
<evidence type="ECO:0000259" key="3">
    <source>
        <dbReference type="SMART" id="SM00385"/>
    </source>
</evidence>
<evidence type="ECO:0000256" key="1">
    <source>
        <dbReference type="RuleBase" id="RU000383"/>
    </source>
</evidence>
<dbReference type="FunCoup" id="A0A165ZFF1">
    <property type="interactions" value="112"/>
</dbReference>
<dbReference type="InterPro" id="IPR043198">
    <property type="entry name" value="Cyclin/Ssn8"/>
</dbReference>
<dbReference type="GO" id="GO:0016538">
    <property type="term" value="F:cyclin-dependent protein serine/threonine kinase regulator activity"/>
    <property type="evidence" value="ECO:0007669"/>
    <property type="project" value="InterPro"/>
</dbReference>
<dbReference type="InterPro" id="IPR006671">
    <property type="entry name" value="Cyclin_N"/>
</dbReference>
<dbReference type="InParanoid" id="A0A165ZFF1"/>
<comment type="similarity">
    <text evidence="1">Belongs to the cyclin family.</text>
</comment>
<dbReference type="SUPFAM" id="SSF47954">
    <property type="entry name" value="Cyclin-like"/>
    <property type="match status" value="2"/>
</dbReference>
<organism evidence="4 5">
    <name type="scientific">Exidia glandulosa HHB12029</name>
    <dbReference type="NCBI Taxonomy" id="1314781"/>
    <lineage>
        <taxon>Eukaryota</taxon>
        <taxon>Fungi</taxon>
        <taxon>Dikarya</taxon>
        <taxon>Basidiomycota</taxon>
        <taxon>Agaricomycotina</taxon>
        <taxon>Agaricomycetes</taxon>
        <taxon>Auriculariales</taxon>
        <taxon>Exidiaceae</taxon>
        <taxon>Exidia</taxon>
    </lineage>
</organism>
<dbReference type="InterPro" id="IPR013763">
    <property type="entry name" value="Cyclin-like_dom"/>
</dbReference>
<name>A0A165ZFF1_EXIGL</name>
<sequence>MDNSQPARTKHYQAYYTPAEVDALSSQTRGKMTSAQEEKARQTACTFIEAVGSRIGFPRKTIATAQVLYHRFHLHFPRKDAPYTDVTVAALYVAAKIQDTLKKPRDILMASYAILYPDRAAKIKAVGGEIDMDPATVESDRQRLLSIERLLLECVCFNFTLRLAFPYVIKFGRALQASRDLVGLAWRIAVDSHRTLAPLMYPPHVIALASLRMAALLSTSSSTSSSPAPEAASVSVATMLSAPGDWEKQHRVSLADLEGMFLCVASVLISNARILDICHMLMDLFLLYAGGPSTSPAMSTPASPPAPWTAPTAADKLTRLKVAMRETDHEPRPRQSRKTTGLQDLELGKNEGTVRFLFGYEQTK</sequence>
<dbReference type="AlphaFoldDB" id="A0A165ZFF1"/>
<dbReference type="Proteomes" id="UP000077266">
    <property type="component" value="Unassembled WGS sequence"/>
</dbReference>
<reference evidence="4 5" key="1">
    <citation type="journal article" date="2016" name="Mol. Biol. Evol.">
        <title>Comparative Genomics of Early-Diverging Mushroom-Forming Fungi Provides Insights into the Origins of Lignocellulose Decay Capabilities.</title>
        <authorList>
            <person name="Nagy L.G."/>
            <person name="Riley R."/>
            <person name="Tritt A."/>
            <person name="Adam C."/>
            <person name="Daum C."/>
            <person name="Floudas D."/>
            <person name="Sun H."/>
            <person name="Yadav J.S."/>
            <person name="Pangilinan J."/>
            <person name="Larsson K.H."/>
            <person name="Matsuura K."/>
            <person name="Barry K."/>
            <person name="Labutti K."/>
            <person name="Kuo R."/>
            <person name="Ohm R.A."/>
            <person name="Bhattacharya S.S."/>
            <person name="Shirouzu T."/>
            <person name="Yoshinaga Y."/>
            <person name="Martin F.M."/>
            <person name="Grigoriev I.V."/>
            <person name="Hibbett D.S."/>
        </authorList>
    </citation>
    <scope>NUCLEOTIDE SEQUENCE [LARGE SCALE GENOMIC DNA]</scope>
    <source>
        <strain evidence="4 5">HHB12029</strain>
    </source>
</reference>
<evidence type="ECO:0000256" key="2">
    <source>
        <dbReference type="SAM" id="MobiDB-lite"/>
    </source>
</evidence>
<dbReference type="STRING" id="1314781.A0A165ZFF1"/>
<accession>A0A165ZFF1</accession>
<dbReference type="CDD" id="cd20546">
    <property type="entry name" value="CYCLIN_SpCG1C_ScCTK2-like_rpt2"/>
    <property type="match status" value="1"/>
</dbReference>
<dbReference type="SMART" id="SM00385">
    <property type="entry name" value="CYCLIN"/>
    <property type="match status" value="1"/>
</dbReference>
<protein>
    <submittedName>
        <fullName evidence="4">Cyclin-like protein</fullName>
    </submittedName>
</protein>
<dbReference type="InterPro" id="IPR036915">
    <property type="entry name" value="Cyclin-like_sf"/>
</dbReference>